<dbReference type="AlphaFoldDB" id="A0A1R0YQ14"/>
<dbReference type="Proteomes" id="UP000187465">
    <property type="component" value="Unassembled WGS sequence"/>
</dbReference>
<gene>
    <name evidence="1" type="ORF">BJP51_04330</name>
</gene>
<dbReference type="EMBL" id="MKQP01000045">
    <property type="protein sequence ID" value="OMD25481.1"/>
    <property type="molecule type" value="Genomic_DNA"/>
</dbReference>
<sequence length="137" mass="15340">MIPQSDNVLLNEDMEDTPQPSLTYKLDLVNGRIGSVVVDGLDAVKQAVIKILSTIRFENLIYSDNYGSEADVGAVRGRAVFETEVERWTREALLQDDRIVSVTNFRFNYDGDAVLVLFDVESDYGNYTDRLEVNGGV</sequence>
<protein>
    <submittedName>
        <fullName evidence="1">Uncharacterized protein</fullName>
    </submittedName>
</protein>
<name>A0A1R0YQ14_9BACL</name>
<reference evidence="1 2" key="1">
    <citation type="submission" date="2016-10" db="EMBL/GenBank/DDBJ databases">
        <title>Paenibacillus species isolates.</title>
        <authorList>
            <person name="Beno S.M."/>
        </authorList>
    </citation>
    <scope>NUCLEOTIDE SEQUENCE [LARGE SCALE GENOMIC DNA]</scope>
    <source>
        <strain evidence="1 2">FSL H7-0604</strain>
    </source>
</reference>
<dbReference type="InterPro" id="IPR020288">
    <property type="entry name" value="Sheath_initiator"/>
</dbReference>
<proteinExistence type="predicted"/>
<evidence type="ECO:0000313" key="2">
    <source>
        <dbReference type="Proteomes" id="UP000187465"/>
    </source>
</evidence>
<dbReference type="SUPFAM" id="SSF160719">
    <property type="entry name" value="gpW/gp25-like"/>
    <property type="match status" value="1"/>
</dbReference>
<dbReference type="RefSeq" id="WP_036684205.1">
    <property type="nucleotide sequence ID" value="NZ_MKQK01000047.1"/>
</dbReference>
<evidence type="ECO:0000313" key="1">
    <source>
        <dbReference type="EMBL" id="OMD25481.1"/>
    </source>
</evidence>
<organism evidence="1 2">
    <name type="scientific">Paenibacillus odorifer</name>
    <dbReference type="NCBI Taxonomy" id="189426"/>
    <lineage>
        <taxon>Bacteria</taxon>
        <taxon>Bacillati</taxon>
        <taxon>Bacillota</taxon>
        <taxon>Bacilli</taxon>
        <taxon>Bacillales</taxon>
        <taxon>Paenibacillaceae</taxon>
        <taxon>Paenibacillus</taxon>
    </lineage>
</organism>
<accession>A0A1R0YQ14</accession>
<comment type="caution">
    <text evidence="1">The sequence shown here is derived from an EMBL/GenBank/DDBJ whole genome shotgun (WGS) entry which is preliminary data.</text>
</comment>
<dbReference type="Pfam" id="PF10934">
    <property type="entry name" value="Sheath_initiator"/>
    <property type="match status" value="1"/>
</dbReference>